<dbReference type="InterPro" id="IPR036097">
    <property type="entry name" value="HisK_dim/P_sf"/>
</dbReference>
<dbReference type="InterPro" id="IPR036890">
    <property type="entry name" value="HATPase_C_sf"/>
</dbReference>
<keyword evidence="5 8" id="KW-0418">Kinase</keyword>
<evidence type="ECO:0000256" key="3">
    <source>
        <dbReference type="ARBA" id="ARBA00022553"/>
    </source>
</evidence>
<dbReference type="Gene3D" id="1.10.287.130">
    <property type="match status" value="1"/>
</dbReference>
<evidence type="ECO:0000256" key="4">
    <source>
        <dbReference type="ARBA" id="ARBA00022679"/>
    </source>
</evidence>
<name>A0A1H3ZHT8_9SPHI</name>
<feature type="transmembrane region" description="Helical" evidence="6">
    <location>
        <begin position="351"/>
        <end position="373"/>
    </location>
</feature>
<dbReference type="PANTHER" id="PTHR43047:SF72">
    <property type="entry name" value="OSMOSENSING HISTIDINE PROTEIN KINASE SLN1"/>
    <property type="match status" value="1"/>
</dbReference>
<keyword evidence="6" id="KW-0472">Membrane</keyword>
<evidence type="ECO:0000256" key="6">
    <source>
        <dbReference type="SAM" id="Phobius"/>
    </source>
</evidence>
<dbReference type="STRING" id="425514.SAMN05443550_102368"/>
<protein>
    <recommendedName>
        <fullName evidence="2">histidine kinase</fullName>
        <ecNumber evidence="2">2.7.13.3</ecNumber>
    </recommendedName>
</protein>
<evidence type="ECO:0000313" key="9">
    <source>
        <dbReference type="Proteomes" id="UP000198850"/>
    </source>
</evidence>
<dbReference type="GO" id="GO:0005886">
    <property type="term" value="C:plasma membrane"/>
    <property type="evidence" value="ECO:0007669"/>
    <property type="project" value="TreeGrafter"/>
</dbReference>
<evidence type="ECO:0000256" key="2">
    <source>
        <dbReference type="ARBA" id="ARBA00012438"/>
    </source>
</evidence>
<evidence type="ECO:0000259" key="7">
    <source>
        <dbReference type="PROSITE" id="PS50109"/>
    </source>
</evidence>
<dbReference type="PRINTS" id="PR00344">
    <property type="entry name" value="BCTRLSENSOR"/>
</dbReference>
<accession>A0A1H3ZHT8</accession>
<dbReference type="Gene3D" id="3.30.565.10">
    <property type="entry name" value="Histidine kinase-like ATPase, C-terminal domain"/>
    <property type="match status" value="1"/>
</dbReference>
<evidence type="ECO:0000313" key="8">
    <source>
        <dbReference type="EMBL" id="SEA23293.1"/>
    </source>
</evidence>
<dbReference type="PROSITE" id="PS50109">
    <property type="entry name" value="HIS_KIN"/>
    <property type="match status" value="1"/>
</dbReference>
<keyword evidence="4" id="KW-0808">Transferase</keyword>
<dbReference type="Pfam" id="PF02518">
    <property type="entry name" value="HATPase_c"/>
    <property type="match status" value="1"/>
</dbReference>
<reference evidence="8 9" key="1">
    <citation type="submission" date="2016-10" db="EMBL/GenBank/DDBJ databases">
        <authorList>
            <person name="de Groot N.N."/>
        </authorList>
    </citation>
    <scope>NUCLEOTIDE SEQUENCE [LARGE SCALE GENOMIC DNA]</scope>
    <source>
        <strain evidence="8 9">DSM 19033</strain>
    </source>
</reference>
<evidence type="ECO:0000256" key="5">
    <source>
        <dbReference type="ARBA" id="ARBA00022777"/>
    </source>
</evidence>
<keyword evidence="9" id="KW-1185">Reference proteome</keyword>
<keyword evidence="6" id="KW-1133">Transmembrane helix</keyword>
<dbReference type="InterPro" id="IPR004358">
    <property type="entry name" value="Sig_transdc_His_kin-like_C"/>
</dbReference>
<gene>
    <name evidence="8" type="ORF">SAMN05443550_102368</name>
</gene>
<feature type="transmembrane region" description="Helical" evidence="6">
    <location>
        <begin position="7"/>
        <end position="27"/>
    </location>
</feature>
<dbReference type="InterPro" id="IPR003594">
    <property type="entry name" value="HATPase_dom"/>
</dbReference>
<dbReference type="Proteomes" id="UP000198850">
    <property type="component" value="Unassembled WGS sequence"/>
</dbReference>
<comment type="catalytic activity">
    <reaction evidence="1">
        <text>ATP + protein L-histidine = ADP + protein N-phospho-L-histidine.</text>
        <dbReference type="EC" id="2.7.13.3"/>
    </reaction>
</comment>
<dbReference type="FunFam" id="3.30.565.10:FF:000006">
    <property type="entry name" value="Sensor histidine kinase WalK"/>
    <property type="match status" value="1"/>
</dbReference>
<dbReference type="EC" id="2.7.13.3" evidence="2"/>
<dbReference type="RefSeq" id="WP_090555512.1">
    <property type="nucleotide sequence ID" value="NZ_FNRA01000002.1"/>
</dbReference>
<proteinExistence type="predicted"/>
<dbReference type="EMBL" id="FNRA01000002">
    <property type="protein sequence ID" value="SEA23293.1"/>
    <property type="molecule type" value="Genomic_DNA"/>
</dbReference>
<dbReference type="SUPFAM" id="SSF55874">
    <property type="entry name" value="ATPase domain of HSP90 chaperone/DNA topoisomerase II/histidine kinase"/>
    <property type="match status" value="1"/>
</dbReference>
<dbReference type="Pfam" id="PF00512">
    <property type="entry name" value="HisKA"/>
    <property type="match status" value="1"/>
</dbReference>
<dbReference type="CDD" id="cd00075">
    <property type="entry name" value="HATPase"/>
    <property type="match status" value="1"/>
</dbReference>
<dbReference type="CDD" id="cd00082">
    <property type="entry name" value="HisKA"/>
    <property type="match status" value="1"/>
</dbReference>
<dbReference type="InterPro" id="IPR003661">
    <property type="entry name" value="HisK_dim/P_dom"/>
</dbReference>
<evidence type="ECO:0000256" key="1">
    <source>
        <dbReference type="ARBA" id="ARBA00000085"/>
    </source>
</evidence>
<keyword evidence="6" id="KW-0812">Transmembrane</keyword>
<dbReference type="InterPro" id="IPR005467">
    <property type="entry name" value="His_kinase_dom"/>
</dbReference>
<organism evidence="8 9">
    <name type="scientific">Pedobacter hartonius</name>
    <dbReference type="NCBI Taxonomy" id="425514"/>
    <lineage>
        <taxon>Bacteria</taxon>
        <taxon>Pseudomonadati</taxon>
        <taxon>Bacteroidota</taxon>
        <taxon>Sphingobacteriia</taxon>
        <taxon>Sphingobacteriales</taxon>
        <taxon>Sphingobacteriaceae</taxon>
        <taxon>Pedobacter</taxon>
    </lineage>
</organism>
<dbReference type="SUPFAM" id="SSF47384">
    <property type="entry name" value="Homodimeric domain of signal transducing histidine kinase"/>
    <property type="match status" value="1"/>
</dbReference>
<dbReference type="GO" id="GO:0009927">
    <property type="term" value="F:histidine phosphotransfer kinase activity"/>
    <property type="evidence" value="ECO:0007669"/>
    <property type="project" value="TreeGrafter"/>
</dbReference>
<sequence length="606" mass="69135">MKKKSLWLITGLMTIALLGVFVMQSYYIREAYRLKSQLFEQEVNQALSAVADKVQRLNAVSHITKTDYEWRIKMENQRRDKTRRLIDLDQKYKEDERKRKYNQQKQMIDELNYQDGMIRKLYLSPTIISEIDFYDLANQATTPLNVDVNVGFDEELNMIGSNVRKTFRIGSAKTFNLEPKKLPDSIRYLAYSSNGQPLRISLPSLNAEMRAKFEIEDEIAARRRSNALRELQADTVKLNEGDFNVLEAAAKEMSQLDIPLNERISKPILDTLLRAELLNKNIGLKYDFWLKSVTRDSVLFSKVSFVKGEILPANTFKTTLFSNDVIRDPGMLYINFPDRESLILSNLKVTMASSGALLLVLISIFSYTLYAILRQKKISEMKTDFINNMTHEFKTPVSTIMIASEALRDPEILEDKTRIGRLAGIIYDENVRLGNHIERVLSIARLEKKELKLEEEEVDMNALIAAVADSMSLQLQKKEAQLTLHLDAALPAVKGDELHLSNVIYNLIDNANKYSIGSPKITVNTRNSGGKLIIEVEDEGIGMTKEQSKRAFDQFYRVPTGNLHDVKGFGLGLNYVLDIVTQMNGTIKVHSEKDKGTVFEIIIPLN</sequence>
<dbReference type="AlphaFoldDB" id="A0A1H3ZHT8"/>
<feature type="domain" description="Histidine kinase" evidence="7">
    <location>
        <begin position="388"/>
        <end position="606"/>
    </location>
</feature>
<dbReference type="OrthoDB" id="921707at2"/>
<dbReference type="SMART" id="SM00387">
    <property type="entry name" value="HATPase_c"/>
    <property type="match status" value="1"/>
</dbReference>
<keyword evidence="3" id="KW-0597">Phosphoprotein</keyword>
<dbReference type="SMART" id="SM00388">
    <property type="entry name" value="HisKA"/>
    <property type="match status" value="1"/>
</dbReference>
<dbReference type="GO" id="GO:0000155">
    <property type="term" value="F:phosphorelay sensor kinase activity"/>
    <property type="evidence" value="ECO:0007669"/>
    <property type="project" value="InterPro"/>
</dbReference>
<dbReference type="PANTHER" id="PTHR43047">
    <property type="entry name" value="TWO-COMPONENT HISTIDINE PROTEIN KINASE"/>
    <property type="match status" value="1"/>
</dbReference>